<evidence type="ECO:0000313" key="1">
    <source>
        <dbReference type="EMBL" id="KAJ3530619.1"/>
    </source>
</evidence>
<proteinExistence type="predicted"/>
<comment type="caution">
    <text evidence="1">The sequence shown here is derived from an EMBL/GenBank/DDBJ whole genome shotgun (WGS) entry which is preliminary data.</text>
</comment>
<sequence>MTPSQMCHLFAFLPSTNDFPNDTVLLLLECLCATCVRLWKDRVRWDPGCLWYWQCLSISPGLFTLHSFPCLEPSFSYTTAISERSAWEFFTVEGDIRQVRPSFRHRDMVLRYSGELVSQQWTRTPAYPLPENITMPPRLEDLATAADLPIELHDVILGFLSLGFCNGPGSPGFSDHRCKDRVGCIRNHVSCTRHELHQMVCVCRRWAYLLRQAIFKRITVYNRHNCRKLLTLLDGAQAEGGAAQSLSGDLDMDEQLRTPWIHNIPLRLLPKLRLRTEDAMLTLSGMKPFPRNQIVSSIHGSLPKRLPRCSSGIQQLIFSDVHFRTFEHLVQLVKEMPSLLSLTCTRVTWDAWSSRSGQIPAATSFLARDDPSEAVSYAMEGCTDDRAMHLFPVLLGRTRQDIIDQNDARALGIILLAWQGISLSRRERDEIILGPLTVYLTPRAGVRQRRRIRSIVFNMQDSAWLGYDWDTIDDQLNALSSLHIVALIHSSRESLLYYINAVLPYMSHLGASLTLRLAYLDGNGFIQVFLTGDGIQEAATNYIDQDVHLEQLLPVRPQPLQRTTPALVSDWKARQLELTDVHFKSFEHLLQLVRALRFLEVLRCKRVTWDTLTARVDGTLSPTSYLARDKPSHWVWFRAEDCTDNRAASWLAMLIGLTKEDTLDQKDLNTLWAIEAAWGSGRPCTAIRYRDEIAFAQFRVFLTPRAGIHQPRQVSNVVINTGGYWTDVLWCELDRQVENLHALHVILLVASSGDELFQLCYKHLPLVPRFFHHPKLMLTFNLEGTSGRAIHHKYIQLSLTDDGVQEIGAPVEGVFGWKAFL</sequence>
<gene>
    <name evidence="1" type="ORF">NM688_g7683</name>
</gene>
<evidence type="ECO:0000313" key="2">
    <source>
        <dbReference type="Proteomes" id="UP001148662"/>
    </source>
</evidence>
<organism evidence="1 2">
    <name type="scientific">Phlebia brevispora</name>
    <dbReference type="NCBI Taxonomy" id="194682"/>
    <lineage>
        <taxon>Eukaryota</taxon>
        <taxon>Fungi</taxon>
        <taxon>Dikarya</taxon>
        <taxon>Basidiomycota</taxon>
        <taxon>Agaricomycotina</taxon>
        <taxon>Agaricomycetes</taxon>
        <taxon>Polyporales</taxon>
        <taxon>Meruliaceae</taxon>
        <taxon>Phlebia</taxon>
    </lineage>
</organism>
<name>A0ACC1S2J6_9APHY</name>
<dbReference type="EMBL" id="JANHOG010001862">
    <property type="protein sequence ID" value="KAJ3530619.1"/>
    <property type="molecule type" value="Genomic_DNA"/>
</dbReference>
<accession>A0ACC1S2J6</accession>
<reference evidence="1" key="1">
    <citation type="submission" date="2022-07" db="EMBL/GenBank/DDBJ databases">
        <title>Genome Sequence of Phlebia brevispora.</title>
        <authorList>
            <person name="Buettner E."/>
        </authorList>
    </citation>
    <scope>NUCLEOTIDE SEQUENCE</scope>
    <source>
        <strain evidence="1">MPL23</strain>
    </source>
</reference>
<protein>
    <submittedName>
        <fullName evidence="1">Uncharacterized protein</fullName>
    </submittedName>
</protein>
<dbReference type="Proteomes" id="UP001148662">
    <property type="component" value="Unassembled WGS sequence"/>
</dbReference>
<keyword evidence="2" id="KW-1185">Reference proteome</keyword>